<evidence type="ECO:0000313" key="2">
    <source>
        <dbReference type="Proteomes" id="UP000316476"/>
    </source>
</evidence>
<name>A0A5C6FK27_9PLAN</name>
<evidence type="ECO:0000313" key="1">
    <source>
        <dbReference type="EMBL" id="TWU61654.1"/>
    </source>
</evidence>
<reference evidence="1 2" key="1">
    <citation type="submission" date="2019-02" db="EMBL/GenBank/DDBJ databases">
        <title>Deep-cultivation of Planctomycetes and their phenomic and genomic characterization uncovers novel biology.</title>
        <authorList>
            <person name="Wiegand S."/>
            <person name="Jogler M."/>
            <person name="Boedeker C."/>
            <person name="Pinto D."/>
            <person name="Vollmers J."/>
            <person name="Rivas-Marin E."/>
            <person name="Kohn T."/>
            <person name="Peeters S.H."/>
            <person name="Heuer A."/>
            <person name="Rast P."/>
            <person name="Oberbeckmann S."/>
            <person name="Bunk B."/>
            <person name="Jeske O."/>
            <person name="Meyerdierks A."/>
            <person name="Storesund J.E."/>
            <person name="Kallscheuer N."/>
            <person name="Luecker S."/>
            <person name="Lage O.M."/>
            <person name="Pohl T."/>
            <person name="Merkel B.J."/>
            <person name="Hornburger P."/>
            <person name="Mueller R.-W."/>
            <person name="Bruemmer F."/>
            <person name="Labrenz M."/>
            <person name="Spormann A.M."/>
            <person name="Op Den Camp H."/>
            <person name="Overmann J."/>
            <person name="Amann R."/>
            <person name="Jetten M.S.M."/>
            <person name="Mascher T."/>
            <person name="Medema M.H."/>
            <person name="Devos D.P."/>
            <person name="Kaster A.-K."/>
            <person name="Ovreas L."/>
            <person name="Rohde M."/>
            <person name="Galperin M.Y."/>
            <person name="Jogler C."/>
        </authorList>
    </citation>
    <scope>NUCLEOTIDE SEQUENCE [LARGE SCALE GENOMIC DNA]</scope>
    <source>
        <strain evidence="1 2">V7</strain>
    </source>
</reference>
<proteinExistence type="predicted"/>
<sequence length="310" mass="35152">MWKTGIYRIDDLRGDAKTRLRGEPKNISVTLYPAVCESPGLEPWAERILDRFSDQCGAFKRTYAGRFDEFDRRVTSRLKQSWDGRPLRVHDVGVSDARTSVDWFQTLSKSFPNVQYMASDFQPTVWVLAESRCTVTVTEAGDLLEIVFPPFVFNCIKRDSYRHYPINHLVRSWVQRYVAEPLAEKYRRHQIAGRAIQLFAPEAVRLDHSDARFQLSQHDMTGPMPQNVDCVRAMNVLNPSYFSDDQFNVILANFYAGLTAEGFLITGSNGDAGTPVDGGVYRKTDLGFALVESFGGGSPIADRIDRFRSS</sequence>
<dbReference type="EMBL" id="SJPZ01000002">
    <property type="protein sequence ID" value="TWU61654.1"/>
    <property type="molecule type" value="Genomic_DNA"/>
</dbReference>
<dbReference type="OrthoDB" id="5120740at2"/>
<gene>
    <name evidence="1" type="ORF">V7x_33420</name>
</gene>
<dbReference type="AlphaFoldDB" id="A0A5C6FK27"/>
<dbReference type="RefSeq" id="WP_146414479.1">
    <property type="nucleotide sequence ID" value="NZ_SJPZ01000002.1"/>
</dbReference>
<organism evidence="1 2">
    <name type="scientific">Crateriforma conspicua</name>
    <dbReference type="NCBI Taxonomy" id="2527996"/>
    <lineage>
        <taxon>Bacteria</taxon>
        <taxon>Pseudomonadati</taxon>
        <taxon>Planctomycetota</taxon>
        <taxon>Planctomycetia</taxon>
        <taxon>Planctomycetales</taxon>
        <taxon>Planctomycetaceae</taxon>
        <taxon>Crateriforma</taxon>
    </lineage>
</organism>
<dbReference type="Proteomes" id="UP000316476">
    <property type="component" value="Unassembled WGS sequence"/>
</dbReference>
<protein>
    <submittedName>
        <fullName evidence="1">Uncharacterized protein</fullName>
    </submittedName>
</protein>
<comment type="caution">
    <text evidence="1">The sequence shown here is derived from an EMBL/GenBank/DDBJ whole genome shotgun (WGS) entry which is preliminary data.</text>
</comment>
<accession>A0A5C6FK27</accession>